<dbReference type="PANTHER" id="PTHR24198:SF165">
    <property type="entry name" value="ANKYRIN REPEAT-CONTAINING PROTEIN-RELATED"/>
    <property type="match status" value="1"/>
</dbReference>
<comment type="caution">
    <text evidence="3">The sequence shown here is derived from an EMBL/GenBank/DDBJ whole genome shotgun (WGS) entry which is preliminary data.</text>
</comment>
<sequence length="324" mass="37541">MFSLISNEIQEISKHLNCKEYQTLKFAIKLNFKPHVCTLQSLKESLELTEGSKERLMLDYKYFNDESFEFVCKAELLALLGKFVSRNISVSSKLKYQAFQDWVDAAVKYNQDIVYFLFMGAIEYSQKSNLELNISDIRERSVFLGYTRIYEYLLRNMEINPANSDNYDFRIACHKGYTDLVELLLADSRTDPSADSNYAIRFSSLHGHVKVVELLLNDSRVDPSDSNNQAICMAAEFGRHKVVELLLRHPKVDPTVDFNYALRRACFFGLYDTVKVLLKNERVDPTSMGNYALLWASRNCFYDVVDLLLADKRVDKSVLKKRLE</sequence>
<gene>
    <name evidence="3" type="ORF">HK103_005098</name>
</gene>
<dbReference type="InterPro" id="IPR036770">
    <property type="entry name" value="Ankyrin_rpt-contain_sf"/>
</dbReference>
<protein>
    <recommendedName>
        <fullName evidence="5">Ankyrin repeat protein</fullName>
    </recommendedName>
</protein>
<dbReference type="AlphaFoldDB" id="A0AAD5UJX8"/>
<dbReference type="PANTHER" id="PTHR24198">
    <property type="entry name" value="ANKYRIN REPEAT AND PROTEIN KINASE DOMAIN-CONTAINING PROTEIN"/>
    <property type="match status" value="1"/>
</dbReference>
<dbReference type="SMART" id="SM00248">
    <property type="entry name" value="ANK"/>
    <property type="match status" value="5"/>
</dbReference>
<dbReference type="SUPFAM" id="SSF48403">
    <property type="entry name" value="Ankyrin repeat"/>
    <property type="match status" value="1"/>
</dbReference>
<evidence type="ECO:0000256" key="2">
    <source>
        <dbReference type="ARBA" id="ARBA00023043"/>
    </source>
</evidence>
<dbReference type="Gene3D" id="1.25.40.20">
    <property type="entry name" value="Ankyrin repeat-containing domain"/>
    <property type="match status" value="2"/>
</dbReference>
<name>A0AAD5UJX8_9FUNG</name>
<organism evidence="3 4">
    <name type="scientific">Boothiomyces macroporosus</name>
    <dbReference type="NCBI Taxonomy" id="261099"/>
    <lineage>
        <taxon>Eukaryota</taxon>
        <taxon>Fungi</taxon>
        <taxon>Fungi incertae sedis</taxon>
        <taxon>Chytridiomycota</taxon>
        <taxon>Chytridiomycota incertae sedis</taxon>
        <taxon>Chytridiomycetes</taxon>
        <taxon>Rhizophydiales</taxon>
        <taxon>Terramycetaceae</taxon>
        <taxon>Boothiomyces</taxon>
    </lineage>
</organism>
<evidence type="ECO:0000256" key="1">
    <source>
        <dbReference type="ARBA" id="ARBA00022737"/>
    </source>
</evidence>
<keyword evidence="4" id="KW-1185">Reference proteome</keyword>
<accession>A0AAD5UJX8</accession>
<keyword evidence="1" id="KW-0677">Repeat</keyword>
<evidence type="ECO:0000313" key="3">
    <source>
        <dbReference type="EMBL" id="KAJ3256854.1"/>
    </source>
</evidence>
<reference evidence="3" key="1">
    <citation type="submission" date="2020-05" db="EMBL/GenBank/DDBJ databases">
        <title>Phylogenomic resolution of chytrid fungi.</title>
        <authorList>
            <person name="Stajich J.E."/>
            <person name="Amses K."/>
            <person name="Simmons R."/>
            <person name="Seto K."/>
            <person name="Myers J."/>
            <person name="Bonds A."/>
            <person name="Quandt C.A."/>
            <person name="Barry K."/>
            <person name="Liu P."/>
            <person name="Grigoriev I."/>
            <person name="Longcore J.E."/>
            <person name="James T.Y."/>
        </authorList>
    </citation>
    <scope>NUCLEOTIDE SEQUENCE</scope>
    <source>
        <strain evidence="3">PLAUS21</strain>
    </source>
</reference>
<dbReference type="Proteomes" id="UP001210925">
    <property type="component" value="Unassembled WGS sequence"/>
</dbReference>
<dbReference type="Pfam" id="PF12796">
    <property type="entry name" value="Ank_2"/>
    <property type="match status" value="1"/>
</dbReference>
<dbReference type="EMBL" id="JADGKB010000045">
    <property type="protein sequence ID" value="KAJ3256854.1"/>
    <property type="molecule type" value="Genomic_DNA"/>
</dbReference>
<evidence type="ECO:0008006" key="5">
    <source>
        <dbReference type="Google" id="ProtNLM"/>
    </source>
</evidence>
<dbReference type="InterPro" id="IPR002110">
    <property type="entry name" value="Ankyrin_rpt"/>
</dbReference>
<keyword evidence="2" id="KW-0040">ANK repeat</keyword>
<evidence type="ECO:0000313" key="4">
    <source>
        <dbReference type="Proteomes" id="UP001210925"/>
    </source>
</evidence>
<proteinExistence type="predicted"/>